<organism evidence="2 3">
    <name type="scientific">Aliterella atlantica CENA595</name>
    <dbReference type="NCBI Taxonomy" id="1618023"/>
    <lineage>
        <taxon>Bacteria</taxon>
        <taxon>Bacillati</taxon>
        <taxon>Cyanobacteriota</taxon>
        <taxon>Cyanophyceae</taxon>
        <taxon>Chroococcidiopsidales</taxon>
        <taxon>Aliterellaceae</taxon>
        <taxon>Aliterella</taxon>
    </lineage>
</organism>
<evidence type="ECO:0000313" key="3">
    <source>
        <dbReference type="Proteomes" id="UP000032452"/>
    </source>
</evidence>
<keyword evidence="3" id="KW-1185">Reference proteome</keyword>
<dbReference type="Pfam" id="PF22730">
    <property type="entry name" value="NCC-H"/>
    <property type="match status" value="1"/>
</dbReference>
<gene>
    <name evidence="2" type="ORF">UH38_09465</name>
</gene>
<dbReference type="Proteomes" id="UP000032452">
    <property type="component" value="Unassembled WGS sequence"/>
</dbReference>
<reference evidence="2 3" key="1">
    <citation type="submission" date="2015-02" db="EMBL/GenBank/DDBJ databases">
        <title>Draft genome of a novel marine cyanobacterium (Chroococcales) isolated from South Atlantic Ocean.</title>
        <authorList>
            <person name="Rigonato J."/>
            <person name="Alvarenga D.O."/>
            <person name="Branco L.H."/>
            <person name="Varani A.M."/>
            <person name="Brandini F.P."/>
            <person name="Fiore M.F."/>
        </authorList>
    </citation>
    <scope>NUCLEOTIDE SEQUENCE [LARGE SCALE GENOMIC DNA]</scope>
    <source>
        <strain evidence="2 3">CENA595</strain>
    </source>
</reference>
<name>A0A0D8ZXK3_9CYAN</name>
<comment type="caution">
    <text evidence="2">The sequence shown here is derived from an EMBL/GenBank/DDBJ whole genome shotgun (WGS) entry which is preliminary data.</text>
</comment>
<accession>A0A0D8ZXK3</accession>
<dbReference type="AlphaFoldDB" id="A0A0D8ZXK3"/>
<evidence type="ECO:0000313" key="2">
    <source>
        <dbReference type="EMBL" id="KJH71941.1"/>
    </source>
</evidence>
<proteinExistence type="predicted"/>
<dbReference type="InterPro" id="IPR054570">
    <property type="entry name" value="NCC-H_dom"/>
</dbReference>
<protein>
    <recommendedName>
        <fullName evidence="1">NACHT C-terminal Cysteine and Histidine-containing domain-containing protein</fullName>
    </recommendedName>
</protein>
<feature type="domain" description="NACHT C-terminal Cysteine and Histidine-containing" evidence="1">
    <location>
        <begin position="118"/>
        <end position="144"/>
    </location>
</feature>
<dbReference type="EMBL" id="JYON01000008">
    <property type="protein sequence ID" value="KJH71941.1"/>
    <property type="molecule type" value="Genomic_DNA"/>
</dbReference>
<evidence type="ECO:0000259" key="1">
    <source>
        <dbReference type="Pfam" id="PF22730"/>
    </source>
</evidence>
<sequence>MDSCGRFRQFWVGKSRCDRSFNSTYCPTENSYLLLHAAYSLGRIDSGNHTAISTFVHFIQTFTEVDTTEIYYAEDRRSRRNSQLLNAANELKEILLVDQMPQVVVALKDYISKSKRDSFYRYEACYNTIWYCVQNMHYLDFYKA</sequence>